<name>A0A8J9Y935_9NEOP</name>
<sequence length="182" mass="20920">MDLEARERRSCRIQYQRERGPKGKIDVEGDNRPSDDKFDNASHRKKPPKKAPRVTLVEKILSSTRTICSVRKEKESLDLCPSCMWGPKVGYDDVVWHKLGNCPWWPARVLTPGTVPSCLLSRSHSPHQWPLKYYGTLNHSWGDSNRMCLFLPKHTRALEAKDDTLRQAVLDASDDYIAVYLT</sequence>
<dbReference type="Proteomes" id="UP000838878">
    <property type="component" value="Chromosome 12"/>
</dbReference>
<feature type="domain" description="PWWP" evidence="2">
    <location>
        <begin position="91"/>
        <end position="153"/>
    </location>
</feature>
<evidence type="ECO:0000313" key="4">
    <source>
        <dbReference type="Proteomes" id="UP000838878"/>
    </source>
</evidence>
<dbReference type="Pfam" id="PF00855">
    <property type="entry name" value="PWWP"/>
    <property type="match status" value="1"/>
</dbReference>
<organism evidence="3 4">
    <name type="scientific">Brenthis ino</name>
    <name type="common">lesser marbled fritillary</name>
    <dbReference type="NCBI Taxonomy" id="405034"/>
    <lineage>
        <taxon>Eukaryota</taxon>
        <taxon>Metazoa</taxon>
        <taxon>Ecdysozoa</taxon>
        <taxon>Arthropoda</taxon>
        <taxon>Hexapoda</taxon>
        <taxon>Insecta</taxon>
        <taxon>Pterygota</taxon>
        <taxon>Neoptera</taxon>
        <taxon>Endopterygota</taxon>
        <taxon>Lepidoptera</taxon>
        <taxon>Glossata</taxon>
        <taxon>Ditrysia</taxon>
        <taxon>Papilionoidea</taxon>
        <taxon>Nymphalidae</taxon>
        <taxon>Heliconiinae</taxon>
        <taxon>Argynnini</taxon>
        <taxon>Brenthis</taxon>
    </lineage>
</organism>
<accession>A0A8J9Y935</accession>
<protein>
    <recommendedName>
        <fullName evidence="2">PWWP domain-containing protein</fullName>
    </recommendedName>
</protein>
<proteinExistence type="predicted"/>
<evidence type="ECO:0000313" key="3">
    <source>
        <dbReference type="EMBL" id="CAH0717826.1"/>
    </source>
</evidence>
<evidence type="ECO:0000259" key="2">
    <source>
        <dbReference type="PROSITE" id="PS50812"/>
    </source>
</evidence>
<feature type="region of interest" description="Disordered" evidence="1">
    <location>
        <begin position="1"/>
        <end position="51"/>
    </location>
</feature>
<gene>
    <name evidence="3" type="ORF">BINO364_LOCUS4386</name>
</gene>
<dbReference type="OrthoDB" id="62853at2759"/>
<keyword evidence="4" id="KW-1185">Reference proteome</keyword>
<evidence type="ECO:0000256" key="1">
    <source>
        <dbReference type="SAM" id="MobiDB-lite"/>
    </source>
</evidence>
<dbReference type="EMBL" id="OV170232">
    <property type="protein sequence ID" value="CAH0717826.1"/>
    <property type="molecule type" value="Genomic_DNA"/>
</dbReference>
<dbReference type="AlphaFoldDB" id="A0A8J9Y935"/>
<reference evidence="3" key="1">
    <citation type="submission" date="2021-12" db="EMBL/GenBank/DDBJ databases">
        <authorList>
            <person name="Martin H S."/>
        </authorList>
    </citation>
    <scope>NUCLEOTIDE SEQUENCE</scope>
</reference>
<dbReference type="PROSITE" id="PS50812">
    <property type="entry name" value="PWWP"/>
    <property type="match status" value="1"/>
</dbReference>
<dbReference type="InterPro" id="IPR000313">
    <property type="entry name" value="PWWP_dom"/>
</dbReference>
<dbReference type="Gene3D" id="2.30.30.140">
    <property type="match status" value="1"/>
</dbReference>
<dbReference type="SUPFAM" id="SSF63748">
    <property type="entry name" value="Tudor/PWWP/MBT"/>
    <property type="match status" value="1"/>
</dbReference>
<feature type="compositionally biased region" description="Basic and acidic residues" evidence="1">
    <location>
        <begin position="1"/>
        <end position="42"/>
    </location>
</feature>
<feature type="non-terminal residue" evidence="3">
    <location>
        <position position="182"/>
    </location>
</feature>